<evidence type="ECO:0000313" key="1">
    <source>
        <dbReference type="EMBL" id="KPH79697.1"/>
    </source>
</evidence>
<reference evidence="1 2" key="1">
    <citation type="submission" date="2015-07" db="EMBL/GenBank/DDBJ databases">
        <title>Whole genome sequencing of Bosea vaviloviae isolated from cave pool.</title>
        <authorList>
            <person name="Tan N.E.H."/>
            <person name="Lee Y.P."/>
            <person name="Gan H.M."/>
            <person name="Barton H."/>
            <person name="Savka M.A."/>
        </authorList>
    </citation>
    <scope>NUCLEOTIDE SEQUENCE [LARGE SCALE GENOMIC DNA]</scope>
    <source>
        <strain evidence="1 2">SD260</strain>
    </source>
</reference>
<comment type="caution">
    <text evidence="1">The sequence shown here is derived from an EMBL/GenBank/DDBJ whole genome shotgun (WGS) entry which is preliminary data.</text>
</comment>
<proteinExistence type="predicted"/>
<dbReference type="EMBL" id="LGSZ01000048">
    <property type="protein sequence ID" value="KPH79697.1"/>
    <property type="molecule type" value="Genomic_DNA"/>
</dbReference>
<gene>
    <name evidence="1" type="ORF">AE618_17830</name>
</gene>
<dbReference type="AlphaFoldDB" id="A0A0N1F3R0"/>
<protein>
    <submittedName>
        <fullName evidence="1">Uncharacterized protein</fullName>
    </submittedName>
</protein>
<sequence length="66" mass="6980">MTDGPIQVNDELAAKATPATKLRGEFCRAVRQGALALPGLIPDIAAGRLARDVSLANRVRSGRKQP</sequence>
<dbReference type="Proteomes" id="UP000037822">
    <property type="component" value="Unassembled WGS sequence"/>
</dbReference>
<organism evidence="1 2">
    <name type="scientific">Bosea vaviloviae</name>
    <dbReference type="NCBI Taxonomy" id="1526658"/>
    <lineage>
        <taxon>Bacteria</taxon>
        <taxon>Pseudomonadati</taxon>
        <taxon>Pseudomonadota</taxon>
        <taxon>Alphaproteobacteria</taxon>
        <taxon>Hyphomicrobiales</taxon>
        <taxon>Boseaceae</taxon>
        <taxon>Bosea</taxon>
    </lineage>
</organism>
<evidence type="ECO:0000313" key="2">
    <source>
        <dbReference type="Proteomes" id="UP000037822"/>
    </source>
</evidence>
<name>A0A0N1F3R0_9HYPH</name>
<keyword evidence="2" id="KW-1185">Reference proteome</keyword>
<dbReference type="PATRIC" id="fig|1526658.3.peg.320"/>
<accession>A0A0N1F3R0</accession>